<feature type="coiled-coil region" evidence="1">
    <location>
        <begin position="474"/>
        <end position="508"/>
    </location>
</feature>
<evidence type="ECO:0000256" key="1">
    <source>
        <dbReference type="SAM" id="Coils"/>
    </source>
</evidence>
<dbReference type="EMBL" id="CP020472">
    <property type="protein sequence ID" value="ARD21047.1"/>
    <property type="molecule type" value="Genomic_DNA"/>
</dbReference>
<keyword evidence="1" id="KW-0175">Coiled coil</keyword>
<reference evidence="3 4" key="1">
    <citation type="submission" date="2017-03" db="EMBL/GenBank/DDBJ databases">
        <title>Genome sequencing of Shewanella japonica KCTC 22435.</title>
        <authorList>
            <person name="Kim K.M."/>
        </authorList>
    </citation>
    <scope>NUCLEOTIDE SEQUENCE [LARGE SCALE GENOMIC DNA]</scope>
    <source>
        <strain evidence="3 4">KCTC 22435</strain>
    </source>
</reference>
<proteinExistence type="predicted"/>
<name>A0ABN4Y9I5_9GAMM</name>
<dbReference type="PANTHER" id="PTHR38032">
    <property type="entry name" value="POLYMERASE-RELATED"/>
    <property type="match status" value="1"/>
</dbReference>
<dbReference type="InterPro" id="IPR036145">
    <property type="entry name" value="MinC_C_sf"/>
</dbReference>
<organism evidence="3 4">
    <name type="scientific">Shewanella japonica</name>
    <dbReference type="NCBI Taxonomy" id="93973"/>
    <lineage>
        <taxon>Bacteria</taxon>
        <taxon>Pseudomonadati</taxon>
        <taxon>Pseudomonadota</taxon>
        <taxon>Gammaproteobacteria</taxon>
        <taxon>Alteromonadales</taxon>
        <taxon>Shewanellaceae</taxon>
        <taxon>Shewanella</taxon>
    </lineage>
</organism>
<evidence type="ECO:0000313" key="4">
    <source>
        <dbReference type="Proteomes" id="UP000191820"/>
    </source>
</evidence>
<dbReference type="PANTHER" id="PTHR38032:SF1">
    <property type="entry name" value="RNA-BINDING PROTEIN KHPB N-TERMINAL DOMAIN-CONTAINING PROTEIN"/>
    <property type="match status" value="1"/>
</dbReference>
<keyword evidence="4" id="KW-1185">Reference proteome</keyword>
<dbReference type="InterPro" id="IPR005646">
    <property type="entry name" value="FapA"/>
</dbReference>
<sequence>MLDWSMAVFNETQTQVEFRVTPNIHGPISEDDVKQLLTQAEFAMLKPLTHNIHNCVAEVNALSTHDNGKHELFFIIGERADGSVTIEISEDKMSASMTLESAWGEKDPSLPMILNTLKSHKVKMGLSKPKIQSLIQQLAILPPGESCSSQIAIGKLAVNGINATLTRQVPLARERLLQPQEREDGSVDMRNLGAMIMVKPGDVLMIKTPATTGTPGYNVHGEPIMQIEGKDLQMKPGNGTELLSSDTNQLVATVSGQPVETPKGMQVDDVLQIKDVDVKYGHVDFEGSVLITGDVHEGMKVKSTGDITVMGFVDSASLEAQGDVIVSKGVIGRQIKEHELSTHITARGQICAQFVQYSNLTAKSDILVTKQLLHSHSVSDNVITVSDPNARRGDLVGGRATAKKGIKAVAFGATAGTKTELYCAMDQTELKAEAKASDDQAKQLVVAGLDIESRLRKLPPKTEWQTDAGMIEQVKMMLDEKKEIANRRAKAEAECKQLQQEVDGYYSKYFVQAEKHIFANVEIHIGPAQNRTQREHGPCHVKNLHNEISFDYGSH</sequence>
<dbReference type="InterPro" id="IPR016098">
    <property type="entry name" value="CAP/MinC_C"/>
</dbReference>
<dbReference type="SUPFAM" id="SSF63848">
    <property type="entry name" value="Cell-division inhibitor MinC, C-terminal domain"/>
    <property type="match status" value="1"/>
</dbReference>
<dbReference type="InterPro" id="IPR046866">
    <property type="entry name" value="FapA_N"/>
</dbReference>
<evidence type="ECO:0000259" key="2">
    <source>
        <dbReference type="Pfam" id="PF20250"/>
    </source>
</evidence>
<dbReference type="Proteomes" id="UP000191820">
    <property type="component" value="Chromosome"/>
</dbReference>
<dbReference type="Pfam" id="PF20250">
    <property type="entry name" value="FapA_N"/>
    <property type="match status" value="1"/>
</dbReference>
<feature type="domain" description="Flagellar Assembly Protein A N-terminal region" evidence="2">
    <location>
        <begin position="84"/>
        <end position="261"/>
    </location>
</feature>
<evidence type="ECO:0000313" key="3">
    <source>
        <dbReference type="EMBL" id="ARD21047.1"/>
    </source>
</evidence>
<dbReference type="Pfam" id="PF03961">
    <property type="entry name" value="FapA"/>
    <property type="match status" value="1"/>
</dbReference>
<protein>
    <recommendedName>
        <fullName evidence="2">Flagellar Assembly Protein A N-terminal region domain-containing protein</fullName>
    </recommendedName>
</protein>
<dbReference type="RefSeq" id="WP_080914901.1">
    <property type="nucleotide sequence ID" value="NZ_CP020472.1"/>
</dbReference>
<dbReference type="InterPro" id="IPR046865">
    <property type="entry name" value="FapA_b_solenoid"/>
</dbReference>
<gene>
    <name evidence="3" type="ORF">SJ2017_0710</name>
</gene>
<dbReference type="Gene3D" id="2.160.20.70">
    <property type="match status" value="1"/>
</dbReference>
<accession>A0ABN4Y9I5</accession>